<evidence type="ECO:0000313" key="2">
    <source>
        <dbReference type="EMBL" id="KAL0572100.1"/>
    </source>
</evidence>
<reference evidence="2 3" key="1">
    <citation type="submission" date="2024-02" db="EMBL/GenBank/DDBJ databases">
        <title>A draft genome for the cacao thread blight pathogen Marasmius crinis-equi.</title>
        <authorList>
            <person name="Cohen S.P."/>
            <person name="Baruah I.K."/>
            <person name="Amoako-Attah I."/>
            <person name="Bukari Y."/>
            <person name="Meinhardt L.W."/>
            <person name="Bailey B.A."/>
        </authorList>
    </citation>
    <scope>NUCLEOTIDE SEQUENCE [LARGE SCALE GENOMIC DNA]</scope>
    <source>
        <strain evidence="2 3">GH-76</strain>
    </source>
</reference>
<evidence type="ECO:0000256" key="1">
    <source>
        <dbReference type="SAM" id="MobiDB-lite"/>
    </source>
</evidence>
<accession>A0ABR3FA28</accession>
<keyword evidence="3" id="KW-1185">Reference proteome</keyword>
<dbReference type="EMBL" id="JBAHYK010000672">
    <property type="protein sequence ID" value="KAL0572100.1"/>
    <property type="molecule type" value="Genomic_DNA"/>
</dbReference>
<sequence>MRLCVELYKWKFKFETAIKAIKTENEQIGRRIAKAHGLEYWDLVATPSYGEVHRAKNRSIEKIGDIDYNVREDIINTQLLKIKEQRARRTHEEKYRNARNSVQKHYNRLRAGRQEMPLPTLDIFRELPIVVQFQKNAQPNLNLESELQSSIITSMLHTQLEEWRTKAKDHLGTLLGVPVGWKSASTNKLHPAQRVTARFRCGRCTRVEMRYLEDGCLDLAGVCAHVCESPNKKNHRPQWKVENFVTDEKIGHSHRHDDMQMKFLTKEEADDYLKTRSPVKLTQKLLGPDQRAPPVRRMVVYGCRHCVQRKQKVSEPASQKKPGTGVSPASSGTTSVANAPAAGENSTSSEAIESAASDATASGPATNNNGTSPSAAKTVNASGKTKKEQLFSFDGLKSHLIA</sequence>
<name>A0ABR3FA28_9AGAR</name>
<evidence type="ECO:0000313" key="3">
    <source>
        <dbReference type="Proteomes" id="UP001465976"/>
    </source>
</evidence>
<proteinExistence type="predicted"/>
<dbReference type="Proteomes" id="UP001465976">
    <property type="component" value="Unassembled WGS sequence"/>
</dbReference>
<protein>
    <submittedName>
        <fullName evidence="2">Uncharacterized protein</fullName>
    </submittedName>
</protein>
<comment type="caution">
    <text evidence="2">The sequence shown here is derived from an EMBL/GenBank/DDBJ whole genome shotgun (WGS) entry which is preliminary data.</text>
</comment>
<feature type="compositionally biased region" description="Polar residues" evidence="1">
    <location>
        <begin position="363"/>
        <end position="383"/>
    </location>
</feature>
<feature type="compositionally biased region" description="Polar residues" evidence="1">
    <location>
        <begin position="327"/>
        <end position="337"/>
    </location>
</feature>
<feature type="compositionally biased region" description="Low complexity" evidence="1">
    <location>
        <begin position="346"/>
        <end position="362"/>
    </location>
</feature>
<organism evidence="2 3">
    <name type="scientific">Marasmius crinis-equi</name>
    <dbReference type="NCBI Taxonomy" id="585013"/>
    <lineage>
        <taxon>Eukaryota</taxon>
        <taxon>Fungi</taxon>
        <taxon>Dikarya</taxon>
        <taxon>Basidiomycota</taxon>
        <taxon>Agaricomycotina</taxon>
        <taxon>Agaricomycetes</taxon>
        <taxon>Agaricomycetidae</taxon>
        <taxon>Agaricales</taxon>
        <taxon>Marasmiineae</taxon>
        <taxon>Marasmiaceae</taxon>
        <taxon>Marasmius</taxon>
    </lineage>
</organism>
<feature type="non-terminal residue" evidence="2">
    <location>
        <position position="402"/>
    </location>
</feature>
<gene>
    <name evidence="2" type="ORF">V5O48_009853</name>
</gene>
<feature type="region of interest" description="Disordered" evidence="1">
    <location>
        <begin position="311"/>
        <end position="388"/>
    </location>
</feature>